<evidence type="ECO:0000256" key="11">
    <source>
        <dbReference type="SAM" id="SignalP"/>
    </source>
</evidence>
<keyword evidence="5" id="KW-0645">Protease</keyword>
<accession>A0AAJ5WP63</accession>
<evidence type="ECO:0000256" key="8">
    <source>
        <dbReference type="ARBA" id="ARBA00023049"/>
    </source>
</evidence>
<dbReference type="InterPro" id="IPR052433">
    <property type="entry name" value="X-Pro_dipept-like"/>
</dbReference>
<dbReference type="InterPro" id="IPR000994">
    <property type="entry name" value="Pept_M24"/>
</dbReference>
<dbReference type="Gene3D" id="3.40.350.10">
    <property type="entry name" value="Creatinase/prolidase N-terminal domain"/>
    <property type="match status" value="1"/>
</dbReference>
<evidence type="ECO:0000256" key="4">
    <source>
        <dbReference type="ARBA" id="ARBA00012574"/>
    </source>
</evidence>
<evidence type="ECO:0000256" key="6">
    <source>
        <dbReference type="ARBA" id="ARBA00022723"/>
    </source>
</evidence>
<keyword evidence="9" id="KW-0464">Manganese</keyword>
<evidence type="ECO:0000256" key="2">
    <source>
        <dbReference type="ARBA" id="ARBA00001936"/>
    </source>
</evidence>
<evidence type="ECO:0000313" key="14">
    <source>
        <dbReference type="Proteomes" id="UP001220610"/>
    </source>
</evidence>
<comment type="similarity">
    <text evidence="3 10">Belongs to the peptidase M24B family.</text>
</comment>
<dbReference type="Pfam" id="PF00557">
    <property type="entry name" value="Peptidase_M24"/>
    <property type="match status" value="1"/>
</dbReference>
<evidence type="ECO:0000256" key="10">
    <source>
        <dbReference type="RuleBase" id="RU000590"/>
    </source>
</evidence>
<dbReference type="Proteomes" id="UP001220610">
    <property type="component" value="Chromosome"/>
</dbReference>
<dbReference type="Gene3D" id="3.90.230.10">
    <property type="entry name" value="Creatinase/methionine aminopeptidase superfamily"/>
    <property type="match status" value="1"/>
</dbReference>
<keyword evidence="6 10" id="KW-0479">Metal-binding</keyword>
<dbReference type="GO" id="GO:0030145">
    <property type="term" value="F:manganese ion binding"/>
    <property type="evidence" value="ECO:0007669"/>
    <property type="project" value="InterPro"/>
</dbReference>
<evidence type="ECO:0000256" key="1">
    <source>
        <dbReference type="ARBA" id="ARBA00001424"/>
    </source>
</evidence>
<keyword evidence="13" id="KW-0031">Aminopeptidase</keyword>
<dbReference type="GO" id="GO:0070006">
    <property type="term" value="F:metalloaminopeptidase activity"/>
    <property type="evidence" value="ECO:0007669"/>
    <property type="project" value="InterPro"/>
</dbReference>
<gene>
    <name evidence="13" type="ORF">P0Y53_13315</name>
</gene>
<dbReference type="Pfam" id="PF05195">
    <property type="entry name" value="AMP_N"/>
    <property type="match status" value="1"/>
</dbReference>
<feature type="domain" description="Aminopeptidase P N-terminal" evidence="12">
    <location>
        <begin position="33"/>
        <end position="173"/>
    </location>
</feature>
<dbReference type="PROSITE" id="PS00491">
    <property type="entry name" value="PROLINE_PEPTIDASE"/>
    <property type="match status" value="1"/>
</dbReference>
<reference evidence="13" key="1">
    <citation type="submission" date="2023-03" db="EMBL/GenBank/DDBJ databases">
        <title>Andean soil-derived lignocellulolytic bacterial consortium as a source of novel taxa and putative plastic-active enzymes.</title>
        <authorList>
            <person name="Diaz-Garcia L."/>
            <person name="Chuvochina M."/>
            <person name="Feuerriegel G."/>
            <person name="Bunk B."/>
            <person name="Sproer C."/>
            <person name="Streit W.R."/>
            <person name="Rodriguez L.M."/>
            <person name="Overmann J."/>
            <person name="Jimenez D.J."/>
        </authorList>
    </citation>
    <scope>NUCLEOTIDE SEQUENCE</scope>
    <source>
        <strain evidence="13">MAG 7</strain>
    </source>
</reference>
<dbReference type="EMBL" id="CP119311">
    <property type="protein sequence ID" value="WEK33464.1"/>
    <property type="molecule type" value="Genomic_DNA"/>
</dbReference>
<dbReference type="InterPro" id="IPR001131">
    <property type="entry name" value="Peptidase_M24B_aminopep-P_CS"/>
</dbReference>
<dbReference type="PANTHER" id="PTHR43226:SF4">
    <property type="entry name" value="XAA-PRO AMINOPEPTIDASE 3"/>
    <property type="match status" value="1"/>
</dbReference>
<evidence type="ECO:0000256" key="7">
    <source>
        <dbReference type="ARBA" id="ARBA00022801"/>
    </source>
</evidence>
<keyword evidence="8" id="KW-0482">Metalloprotease</keyword>
<dbReference type="EC" id="3.4.11.9" evidence="4"/>
<evidence type="ECO:0000256" key="9">
    <source>
        <dbReference type="ARBA" id="ARBA00023211"/>
    </source>
</evidence>
<feature type="chain" id="PRO_5042555948" description="Xaa-Pro aminopeptidase" evidence="11">
    <location>
        <begin position="21"/>
        <end position="486"/>
    </location>
</feature>
<keyword evidence="7" id="KW-0378">Hydrolase</keyword>
<feature type="signal peptide" evidence="11">
    <location>
        <begin position="1"/>
        <end position="20"/>
    </location>
</feature>
<dbReference type="InterPro" id="IPR007865">
    <property type="entry name" value="Aminopep_P_N"/>
</dbReference>
<keyword evidence="11" id="KW-0732">Signal</keyword>
<dbReference type="AlphaFoldDB" id="A0AAJ5WP63"/>
<name>A0AAJ5WP63_9BACT</name>
<dbReference type="InterPro" id="IPR036005">
    <property type="entry name" value="Creatinase/aminopeptidase-like"/>
</dbReference>
<evidence type="ECO:0000256" key="3">
    <source>
        <dbReference type="ARBA" id="ARBA00008766"/>
    </source>
</evidence>
<evidence type="ECO:0000313" key="13">
    <source>
        <dbReference type="EMBL" id="WEK33464.1"/>
    </source>
</evidence>
<organism evidence="13 14">
    <name type="scientific">Candidatus Pseudobacter hemicellulosilyticus</name>
    <dbReference type="NCBI Taxonomy" id="3121375"/>
    <lineage>
        <taxon>Bacteria</taxon>
        <taxon>Pseudomonadati</taxon>
        <taxon>Bacteroidota</taxon>
        <taxon>Chitinophagia</taxon>
        <taxon>Chitinophagales</taxon>
        <taxon>Chitinophagaceae</taxon>
        <taxon>Pseudobacter</taxon>
    </lineage>
</organism>
<comment type="catalytic activity">
    <reaction evidence="1">
        <text>Release of any N-terminal amino acid, including proline, that is linked to proline, even from a dipeptide or tripeptide.</text>
        <dbReference type="EC" id="3.4.11.9"/>
    </reaction>
</comment>
<comment type="cofactor">
    <cofactor evidence="2">
        <name>Mn(2+)</name>
        <dbReference type="ChEBI" id="CHEBI:29035"/>
    </cofactor>
</comment>
<dbReference type="SUPFAM" id="SSF55920">
    <property type="entry name" value="Creatinase/aminopeptidase"/>
    <property type="match status" value="1"/>
</dbReference>
<dbReference type="PANTHER" id="PTHR43226">
    <property type="entry name" value="XAA-PRO AMINOPEPTIDASE 3"/>
    <property type="match status" value="1"/>
</dbReference>
<dbReference type="GO" id="GO:0006508">
    <property type="term" value="P:proteolysis"/>
    <property type="evidence" value="ECO:0007669"/>
    <property type="project" value="UniProtKB-KW"/>
</dbReference>
<evidence type="ECO:0000259" key="12">
    <source>
        <dbReference type="SMART" id="SM01011"/>
    </source>
</evidence>
<protein>
    <recommendedName>
        <fullName evidence="4">Xaa-Pro aminopeptidase</fullName>
        <ecNumber evidence="4">3.4.11.9</ecNumber>
    </recommendedName>
</protein>
<evidence type="ECO:0000256" key="5">
    <source>
        <dbReference type="ARBA" id="ARBA00022670"/>
    </source>
</evidence>
<dbReference type="InterPro" id="IPR029149">
    <property type="entry name" value="Creatin/AminoP/Spt16_N"/>
</dbReference>
<dbReference type="SMART" id="SM01011">
    <property type="entry name" value="AMP_N"/>
    <property type="match status" value="1"/>
</dbReference>
<sequence length="486" mass="54710">MRLSPFVILGLLLLPGLLPAQNSPVPDLPTDYLSPEFHAGRRAALRELMPRNSVVMVAAYPTRKFSNDVDYVYHPSPDLYYFTGYKEPNALLLLFKEPQVAPDGDTCTELFFVQERNVLAERWTGRRLGAEGVREQLKIAHAYNGKNFKDLKLDLKKFDQVLFDRLPLLPANSWTPADLANLISQFREKAGITDSNLEAEKKFNSNAYFQLTGQLREIKTEEEMVLLRKAIEISCNGQAEVMKAVRPDMSEREIQGLHEYVHKKYGAEHWGYPAIVGAGNNGCVLHYQDNNRLQAGNRLVLMDVGAEYHGYTADVTRTIPANGQFSPDQKAIYQLVYEAQEAAFKLCRAGATWGELDKAARDGIAAGLLKLGIIKQKSEVNNYFSHGLGHHIGLDVHDRSHSPQMKKGMVITIEPGIYIPENSPCDPRWWGIGIRIEDDILIREKDYELLSGNAPRTVTAIERMIAEKSILENYQLPPLQSGKKGF</sequence>
<dbReference type="CDD" id="cd01087">
    <property type="entry name" value="Prolidase"/>
    <property type="match status" value="1"/>
</dbReference>
<dbReference type="SUPFAM" id="SSF53092">
    <property type="entry name" value="Creatinase/prolidase N-terminal domain"/>
    <property type="match status" value="1"/>
</dbReference>
<proteinExistence type="inferred from homology"/>